<keyword evidence="1" id="KW-0472">Membrane</keyword>
<dbReference type="EMBL" id="CP011025">
    <property type="protein sequence ID" value="ATC86859.1"/>
    <property type="molecule type" value="Genomic_DNA"/>
</dbReference>
<gene>
    <name evidence="2" type="ORF">PARC_a2361</name>
</gene>
<accession>A0A290S4L9</accession>
<feature type="transmembrane region" description="Helical" evidence="1">
    <location>
        <begin position="16"/>
        <end position="37"/>
    </location>
</feature>
<organism evidence="2 3">
    <name type="scientific">Pseudoalteromonas arctica A 37-1-2</name>
    <dbReference type="NCBI Taxonomy" id="1117313"/>
    <lineage>
        <taxon>Bacteria</taxon>
        <taxon>Pseudomonadati</taxon>
        <taxon>Pseudomonadota</taxon>
        <taxon>Gammaproteobacteria</taxon>
        <taxon>Alteromonadales</taxon>
        <taxon>Pseudoalteromonadaceae</taxon>
        <taxon>Pseudoalteromonas</taxon>
    </lineage>
</organism>
<evidence type="ECO:0000313" key="3">
    <source>
        <dbReference type="Proteomes" id="UP000016505"/>
    </source>
</evidence>
<dbReference type="AlphaFoldDB" id="A0A290S4L9"/>
<dbReference type="KEGG" id="part:PARC_a2361"/>
<name>A0A290S4L9_9GAMM</name>
<evidence type="ECO:0000256" key="1">
    <source>
        <dbReference type="SAM" id="Phobius"/>
    </source>
</evidence>
<evidence type="ECO:0000313" key="2">
    <source>
        <dbReference type="EMBL" id="ATC86859.1"/>
    </source>
</evidence>
<sequence>MVNRGGFFKPEREGNLYINCVQAIFVKIFIINLINCLQSPFLVTKG</sequence>
<keyword evidence="1" id="KW-1133">Transmembrane helix</keyword>
<reference evidence="2 3" key="1">
    <citation type="journal article" date="2012" name="J. Bacteriol.">
        <title>Genome sequences of type strains of seven species of the marine bacterium Pseudoalteromonas.</title>
        <authorList>
            <person name="Xie B.B."/>
            <person name="Shu Y.L."/>
            <person name="Qin Q.L."/>
            <person name="Rong J.C."/>
            <person name="Zhang X.Y."/>
            <person name="Chen X.L."/>
            <person name="Shi M."/>
            <person name="He H.L."/>
            <person name="Zhou B.C."/>
            <person name="Zhang Y.Z."/>
        </authorList>
    </citation>
    <scope>NUCLEOTIDE SEQUENCE [LARGE SCALE GENOMIC DNA]</scope>
    <source>
        <strain evidence="2 3">A 37-1-2</strain>
    </source>
</reference>
<protein>
    <submittedName>
        <fullName evidence="2">Uncharacterized protein</fullName>
    </submittedName>
</protein>
<dbReference type="Proteomes" id="UP000016505">
    <property type="component" value="Chromosome I"/>
</dbReference>
<keyword evidence="1" id="KW-0812">Transmembrane</keyword>
<proteinExistence type="predicted"/>